<evidence type="ECO:0000313" key="3">
    <source>
        <dbReference type="Proteomes" id="UP000299084"/>
    </source>
</evidence>
<feature type="region of interest" description="Disordered" evidence="1">
    <location>
        <begin position="27"/>
        <end position="52"/>
    </location>
</feature>
<dbReference type="EMBL" id="JWIN03000016">
    <property type="protein sequence ID" value="KAB1266299.1"/>
    <property type="molecule type" value="Genomic_DNA"/>
</dbReference>
<proteinExistence type="predicted"/>
<keyword evidence="3" id="KW-1185">Reference proteome</keyword>
<evidence type="ECO:0000313" key="2">
    <source>
        <dbReference type="EMBL" id="KAB1266299.1"/>
    </source>
</evidence>
<reference evidence="2 3" key="1">
    <citation type="journal article" date="2019" name="Mol. Ecol. Resour.">
        <title>Improving Illumina assemblies with Hi-C and long reads: an example with the North African dromedary.</title>
        <authorList>
            <person name="Elbers J.P."/>
            <person name="Rogers M.F."/>
            <person name="Perelman P.L."/>
            <person name="Proskuryakova A.A."/>
            <person name="Serdyukova N.A."/>
            <person name="Johnson W.E."/>
            <person name="Horin P."/>
            <person name="Corander J."/>
            <person name="Murphy D."/>
            <person name="Burger P.A."/>
        </authorList>
    </citation>
    <scope>NUCLEOTIDE SEQUENCE [LARGE SCALE GENOMIC DNA]</scope>
    <source>
        <strain evidence="2">Drom800</strain>
        <tissue evidence="2">Blood</tissue>
    </source>
</reference>
<accession>A0A5N4D5J3</accession>
<evidence type="ECO:0000256" key="1">
    <source>
        <dbReference type="SAM" id="MobiDB-lite"/>
    </source>
</evidence>
<gene>
    <name evidence="2" type="ORF">Cadr_000019124</name>
</gene>
<organism evidence="2 3">
    <name type="scientific">Camelus dromedarius</name>
    <name type="common">Dromedary</name>
    <name type="synonym">Arabian camel</name>
    <dbReference type="NCBI Taxonomy" id="9838"/>
    <lineage>
        <taxon>Eukaryota</taxon>
        <taxon>Metazoa</taxon>
        <taxon>Chordata</taxon>
        <taxon>Craniata</taxon>
        <taxon>Vertebrata</taxon>
        <taxon>Euteleostomi</taxon>
        <taxon>Mammalia</taxon>
        <taxon>Eutheria</taxon>
        <taxon>Laurasiatheria</taxon>
        <taxon>Artiodactyla</taxon>
        <taxon>Tylopoda</taxon>
        <taxon>Camelidae</taxon>
        <taxon>Camelus</taxon>
    </lineage>
</organism>
<dbReference type="Proteomes" id="UP000299084">
    <property type="component" value="Unassembled WGS sequence"/>
</dbReference>
<name>A0A5N4D5J3_CAMDR</name>
<dbReference type="AlphaFoldDB" id="A0A5N4D5J3"/>
<protein>
    <submittedName>
        <fullName evidence="2">Uncharacterized protein</fullName>
    </submittedName>
</protein>
<sequence length="72" mass="7810">MQPSRRGETRLGCDFRVPGSNFSTQDSCGRGGLLQRGRGQPNKAGCCSPKTQAATEDQASPYLVTWSHLRPT</sequence>
<comment type="caution">
    <text evidence="2">The sequence shown here is derived from an EMBL/GenBank/DDBJ whole genome shotgun (WGS) entry which is preliminary data.</text>
</comment>